<evidence type="ECO:0000259" key="10">
    <source>
        <dbReference type="PROSITE" id="PS50122"/>
    </source>
</evidence>
<comment type="PTM">
    <text evidence="5">Phosphorylated by CheA. Phosphorylation of the N-terminal regulatory domain activates the methylesterase activity.</text>
</comment>
<dbReference type="SMART" id="SM00448">
    <property type="entry name" value="REC"/>
    <property type="match status" value="1"/>
</dbReference>
<dbReference type="InterPro" id="IPR035909">
    <property type="entry name" value="CheB_C"/>
</dbReference>
<comment type="domain">
    <text evidence="5">Contains a C-terminal catalytic domain, and an N-terminal region which modulates catalytic activity.</text>
</comment>
<comment type="subcellular location">
    <subcellularLocation>
        <location evidence="5">Cytoplasm</location>
    </subcellularLocation>
</comment>
<evidence type="ECO:0000256" key="6">
    <source>
        <dbReference type="PROSITE-ProRule" id="PRU00050"/>
    </source>
</evidence>
<dbReference type="GO" id="GO:0000156">
    <property type="term" value="F:phosphorelay response regulator activity"/>
    <property type="evidence" value="ECO:0007669"/>
    <property type="project" value="InterPro"/>
</dbReference>
<evidence type="ECO:0000256" key="8">
    <source>
        <dbReference type="SAM" id="MobiDB-lite"/>
    </source>
</evidence>
<keyword evidence="5 7" id="KW-0597">Phosphoprotein</keyword>
<evidence type="ECO:0000259" key="9">
    <source>
        <dbReference type="PROSITE" id="PS50110"/>
    </source>
</evidence>
<feature type="domain" description="Response regulatory" evidence="9">
    <location>
        <begin position="10"/>
        <end position="128"/>
    </location>
</feature>
<gene>
    <name evidence="5 11" type="primary">cheB</name>
    <name evidence="11" type="ORF">PHAMO_230099</name>
</gene>
<dbReference type="CDD" id="cd16432">
    <property type="entry name" value="CheB_Rec"/>
    <property type="match status" value="1"/>
</dbReference>
<keyword evidence="3 5" id="KW-0378">Hydrolase</keyword>
<proteinExistence type="inferred from homology"/>
<dbReference type="Pfam" id="PF00072">
    <property type="entry name" value="Response_reg"/>
    <property type="match status" value="1"/>
</dbReference>
<evidence type="ECO:0000313" key="12">
    <source>
        <dbReference type="Proteomes" id="UP000004169"/>
    </source>
</evidence>
<dbReference type="SUPFAM" id="SSF52172">
    <property type="entry name" value="CheY-like"/>
    <property type="match status" value="1"/>
</dbReference>
<dbReference type="STRING" id="1150626.PHAMO_230099"/>
<dbReference type="NCBIfam" id="NF001965">
    <property type="entry name" value="PRK00742.1"/>
    <property type="match status" value="1"/>
</dbReference>
<evidence type="ECO:0000256" key="5">
    <source>
        <dbReference type="HAMAP-Rule" id="MF_00099"/>
    </source>
</evidence>
<dbReference type="SUPFAM" id="SSF52738">
    <property type="entry name" value="Methylesterase CheB, C-terminal domain"/>
    <property type="match status" value="1"/>
</dbReference>
<comment type="similarity">
    <text evidence="5">Belongs to the CheB family.</text>
</comment>
<evidence type="ECO:0000256" key="2">
    <source>
        <dbReference type="ARBA" id="ARBA00022500"/>
    </source>
</evidence>
<comment type="catalytic activity">
    <reaction evidence="4 5">
        <text>[protein]-L-glutamate 5-O-methyl ester + H2O = L-glutamyl-[protein] + methanol + H(+)</text>
        <dbReference type="Rhea" id="RHEA:23236"/>
        <dbReference type="Rhea" id="RHEA-COMP:10208"/>
        <dbReference type="Rhea" id="RHEA-COMP:10311"/>
        <dbReference type="ChEBI" id="CHEBI:15377"/>
        <dbReference type="ChEBI" id="CHEBI:15378"/>
        <dbReference type="ChEBI" id="CHEBI:17790"/>
        <dbReference type="ChEBI" id="CHEBI:29973"/>
        <dbReference type="ChEBI" id="CHEBI:82795"/>
        <dbReference type="EC" id="3.1.1.61"/>
    </reaction>
</comment>
<sequence length="375" mass="39515">MPASAADPIRVMLVDDSAVVRGLVTRILESEPDIEIAASVGNGQMALSTLERVSIDVVLLDIEMPVMDGLTALPKLLQADPGLKIIMQSTLTMKGANVSLRALEMGAADYIPKPTATRELAGGADFRTELLGKIRALGQARRRNANRPPRPAAAVSSPRPAGAPARVQIHPSTTVTLRTAPVESFDVIAIGSSTGGPQALFTLLGTMRAGTVAQPILITQHMPATFTTILAEHISRVSGWEAREGQDGEVVRSGRVYIAPGDFHMVVEVRGAEKILRLNKNPPENFCRPSVDPMLRSIAAAYGRRVMTCILTGMGSDGLKGGQAVVACGGTVIAQDEPSSVVWGMPGSVATAGVCSAVLPLPEIAPWIMKQAARR</sequence>
<dbReference type="InterPro" id="IPR000673">
    <property type="entry name" value="Sig_transdc_resp-reg_Me-estase"/>
</dbReference>
<name>H8FRW9_MAGML</name>
<dbReference type="GO" id="GO:0005737">
    <property type="term" value="C:cytoplasm"/>
    <property type="evidence" value="ECO:0007669"/>
    <property type="project" value="UniProtKB-SubCell"/>
</dbReference>
<protein>
    <recommendedName>
        <fullName evidence="5">Protein-glutamate methylesterase/protein-glutamine glutaminase</fullName>
        <ecNumber evidence="5">3.1.1.61</ecNumber>
        <ecNumber evidence="5">3.5.1.44</ecNumber>
    </recommendedName>
</protein>
<evidence type="ECO:0000256" key="7">
    <source>
        <dbReference type="PROSITE-ProRule" id="PRU00169"/>
    </source>
</evidence>
<feature type="domain" description="CheB-type methylesterase" evidence="10">
    <location>
        <begin position="181"/>
        <end position="375"/>
    </location>
</feature>
<dbReference type="PROSITE" id="PS50110">
    <property type="entry name" value="RESPONSE_REGULATORY"/>
    <property type="match status" value="1"/>
</dbReference>
<dbReference type="GO" id="GO:0008984">
    <property type="term" value="F:protein-glutamate methylesterase activity"/>
    <property type="evidence" value="ECO:0007669"/>
    <property type="project" value="UniProtKB-UniRule"/>
</dbReference>
<dbReference type="Proteomes" id="UP000004169">
    <property type="component" value="Unassembled WGS sequence"/>
</dbReference>
<dbReference type="InterPro" id="IPR008248">
    <property type="entry name" value="CheB-like"/>
</dbReference>
<feature type="modified residue" description="4-aspartylphosphate" evidence="5 7">
    <location>
        <position position="61"/>
    </location>
</feature>
<reference evidence="11 12" key="1">
    <citation type="journal article" date="2012" name="J. Bacteriol.">
        <title>Draft Genome Sequence of the Purple Photosynthetic Bacterium Phaeospirillum molischianum DSM120, a Particularly Versatile Bacterium.</title>
        <authorList>
            <person name="Duquesne K."/>
            <person name="Prima V."/>
            <person name="Ji B."/>
            <person name="Rouy Z."/>
            <person name="Medigue C."/>
            <person name="Talla E."/>
            <person name="Sturgis J.N."/>
        </authorList>
    </citation>
    <scope>NUCLEOTIDE SEQUENCE [LARGE SCALE GENOMIC DNA]</scope>
    <source>
        <strain evidence="12">DSM120</strain>
    </source>
</reference>
<dbReference type="eggNOG" id="COG2201">
    <property type="taxonomic scope" value="Bacteria"/>
</dbReference>
<feature type="region of interest" description="Disordered" evidence="8">
    <location>
        <begin position="138"/>
        <end position="165"/>
    </location>
</feature>
<dbReference type="InterPro" id="IPR011006">
    <property type="entry name" value="CheY-like_superfamily"/>
</dbReference>
<keyword evidence="1 5" id="KW-0963">Cytoplasm</keyword>
<feature type="active site" evidence="5 6">
    <location>
        <position position="193"/>
    </location>
</feature>
<dbReference type="HAMAP" id="MF_00099">
    <property type="entry name" value="CheB_chemtxs"/>
    <property type="match status" value="1"/>
</dbReference>
<organism evidence="11 12">
    <name type="scientific">Magnetospirillum molischianum DSM 120</name>
    <dbReference type="NCBI Taxonomy" id="1150626"/>
    <lineage>
        <taxon>Bacteria</taxon>
        <taxon>Pseudomonadati</taxon>
        <taxon>Pseudomonadota</taxon>
        <taxon>Alphaproteobacteria</taxon>
        <taxon>Rhodospirillales</taxon>
        <taxon>Rhodospirillaceae</taxon>
        <taxon>Magnetospirillum</taxon>
    </lineage>
</organism>
<dbReference type="EC" id="3.5.1.44" evidence="5"/>
<dbReference type="CDD" id="cd17541">
    <property type="entry name" value="REC_CheB-like"/>
    <property type="match status" value="1"/>
</dbReference>
<dbReference type="GO" id="GO:0006935">
    <property type="term" value="P:chemotaxis"/>
    <property type="evidence" value="ECO:0007669"/>
    <property type="project" value="UniProtKB-UniRule"/>
</dbReference>
<feature type="active site" evidence="5 6">
    <location>
        <position position="221"/>
    </location>
</feature>
<feature type="active site" evidence="5 6">
    <location>
        <position position="317"/>
    </location>
</feature>
<evidence type="ECO:0000256" key="4">
    <source>
        <dbReference type="ARBA" id="ARBA00048267"/>
    </source>
</evidence>
<dbReference type="InterPro" id="IPR001789">
    <property type="entry name" value="Sig_transdc_resp-reg_receiver"/>
</dbReference>
<dbReference type="PANTHER" id="PTHR42872:SF3">
    <property type="entry name" value="PROTEIN-GLUTAMATE METHYLESTERASE_PROTEIN-GLUTAMINE GLUTAMINASE 1"/>
    <property type="match status" value="1"/>
</dbReference>
<dbReference type="PANTHER" id="PTHR42872">
    <property type="entry name" value="PROTEIN-GLUTAMATE METHYLESTERASE/PROTEIN-GLUTAMINE GLUTAMINASE"/>
    <property type="match status" value="1"/>
</dbReference>
<dbReference type="Pfam" id="PF01339">
    <property type="entry name" value="CheB_methylest"/>
    <property type="match status" value="1"/>
</dbReference>
<dbReference type="PROSITE" id="PS50122">
    <property type="entry name" value="CHEB"/>
    <property type="match status" value="1"/>
</dbReference>
<dbReference type="Gene3D" id="3.40.50.2300">
    <property type="match status" value="1"/>
</dbReference>
<evidence type="ECO:0000256" key="1">
    <source>
        <dbReference type="ARBA" id="ARBA00022490"/>
    </source>
</evidence>
<comment type="function">
    <text evidence="5">Involved in chemotaxis. Part of a chemotaxis signal transduction system that modulates chemotaxis in response to various stimuli. Catalyzes the demethylation of specific methylglutamate residues introduced into the chemoreceptors (methyl-accepting chemotaxis proteins or MCP) by CheR. Also mediates the irreversible deamidation of specific glutamine residues to glutamic acid.</text>
</comment>
<dbReference type="EMBL" id="CAHP01000016">
    <property type="protein sequence ID" value="CCG41107.1"/>
    <property type="molecule type" value="Genomic_DNA"/>
</dbReference>
<evidence type="ECO:0000256" key="3">
    <source>
        <dbReference type="ARBA" id="ARBA00022801"/>
    </source>
</evidence>
<keyword evidence="2 5" id="KW-0145">Chemotaxis</keyword>
<comment type="caution">
    <text evidence="11">The sequence shown here is derived from an EMBL/GenBank/DDBJ whole genome shotgun (WGS) entry which is preliminary data.</text>
</comment>
<dbReference type="GO" id="GO:0050568">
    <property type="term" value="F:protein-glutamine glutaminase activity"/>
    <property type="evidence" value="ECO:0007669"/>
    <property type="project" value="UniProtKB-UniRule"/>
</dbReference>
<comment type="catalytic activity">
    <reaction evidence="5">
        <text>L-glutaminyl-[protein] + H2O = L-glutamyl-[protein] + NH4(+)</text>
        <dbReference type="Rhea" id="RHEA:16441"/>
        <dbReference type="Rhea" id="RHEA-COMP:10207"/>
        <dbReference type="Rhea" id="RHEA-COMP:10208"/>
        <dbReference type="ChEBI" id="CHEBI:15377"/>
        <dbReference type="ChEBI" id="CHEBI:28938"/>
        <dbReference type="ChEBI" id="CHEBI:29973"/>
        <dbReference type="ChEBI" id="CHEBI:30011"/>
        <dbReference type="EC" id="3.5.1.44"/>
    </reaction>
</comment>
<dbReference type="Gene3D" id="3.40.50.180">
    <property type="entry name" value="Methylesterase CheB, C-terminal domain"/>
    <property type="match status" value="1"/>
</dbReference>
<feature type="compositionally biased region" description="Low complexity" evidence="8">
    <location>
        <begin position="152"/>
        <end position="165"/>
    </location>
</feature>
<dbReference type="PIRSF" id="PIRSF000876">
    <property type="entry name" value="RR_chemtxs_CheB"/>
    <property type="match status" value="1"/>
</dbReference>
<dbReference type="EC" id="3.1.1.61" evidence="5"/>
<evidence type="ECO:0000313" key="11">
    <source>
        <dbReference type="EMBL" id="CCG41107.1"/>
    </source>
</evidence>
<keyword evidence="12" id="KW-1185">Reference proteome</keyword>
<accession>H8FRW9</accession>
<dbReference type="AlphaFoldDB" id="H8FRW9"/>